<keyword evidence="1" id="KW-0862">Zinc</keyword>
<feature type="domain" description="CCHC-type" evidence="3">
    <location>
        <begin position="240"/>
        <end position="256"/>
    </location>
</feature>
<dbReference type="GO" id="GO:0008270">
    <property type="term" value="F:zinc ion binding"/>
    <property type="evidence" value="ECO:0007669"/>
    <property type="project" value="UniProtKB-KW"/>
</dbReference>
<evidence type="ECO:0000256" key="2">
    <source>
        <dbReference type="SAM" id="MobiDB-lite"/>
    </source>
</evidence>
<evidence type="ECO:0000256" key="1">
    <source>
        <dbReference type="PROSITE-ProRule" id="PRU00047"/>
    </source>
</evidence>
<sequence>MEGRKSFDFKMMSDADRALDAVAKAMNRLELALSDKPTEPLAEQIPRSVLMEIDPWDPDEIEAVSIGTYFDIFDRITKDLADNLRVQLLRIKLRGTAKTFLLDNGHLLEGDKPYQGLRRALLRWYGRDDPEKAAERLWTIQKSAGETFRQFAERVQHTATQASRADGMLMDATQKRTWIAARSVKAFLKGLPGTYAGYFVNNPPASLEEAMKKAEQLEDALEPRSSDPWNVARIQVQDKRCYRCQELGHIASGCPNIPRPPSPPPIRRKAMGLPHKPCLFCGSMTHFPASCLKNPKNYPCEFCGLYGHKDSECRVKTRQYSDEPMCDYCGYYGHLEAECPQKTESYMQLEASKRPEPRKVLALTSTSHEPNPHQAVALRTEPKNAEISSTSTPIVEEPDVCLPAVDSPFKQTMRIKVNLSGHDRVLIVDTGAQISVLTHPVPGVPIVPTRIQAWGADGQPMPFLGQQRLEVTIGPIKLTHAFRIFARDHSGLDLLGLDLLRRIPASIHLDSCEVRMIHPKTGQSIVISDVITGYLSPARPVPMPDIAQPMRPRIALVGGPHAFDSAHLLRPVNEEEPITDDCPILDSSEEFPIEDLDDPVPDLLSVLNQQLQHLPTEDVNYVTRILIMSKDLRAMIKDVERRLDEEESRDRSPDAEPPVEPQLPPPRALPPRTRTRPKDLDKEWTVLETGAEMMYGAANENELEEGWHRQASAMRVLQENIRGTQPRENPRVYAAEIARAVAQQLQQPQVNIPTSADIAREVVALMNEQLPPTQDPQQWADRIAELIVQKQSPAYSPIHDSGAIARAILIELRQHVSWQLHDAEQDASAPATSHENLATSAPTTSHEHLAASAPSTSRESLPASVSSMPREELVATAPTTSRSELPQAEGTVYESQSEEEDRPVAERRCIACGRTRDHNSRLWCEACRAFLRRAKKAAIDERPTTCKDPRHRQNPDNAACRGCRAKHLQTLEAATTQPTDGRCAAEDIGFQRGGECDRRVPPLRITVRTSSSSSTKRPRARSAGSPPMTAPAAEELPPPPPVAPPAAEELPPPPPVAPPAAPPLRAHARPRHSTPSRIEAPP</sequence>
<keyword evidence="1" id="KW-0479">Metal-binding</keyword>
<feature type="region of interest" description="Disordered" evidence="2">
    <location>
        <begin position="641"/>
        <end position="681"/>
    </location>
</feature>
<dbReference type="InterPro" id="IPR021109">
    <property type="entry name" value="Peptidase_aspartic_dom_sf"/>
</dbReference>
<dbReference type="Gene3D" id="2.40.70.10">
    <property type="entry name" value="Acid Proteases"/>
    <property type="match status" value="1"/>
</dbReference>
<comment type="caution">
    <text evidence="4">The sequence shown here is derived from an EMBL/GenBank/DDBJ whole genome shotgun (WGS) entry which is preliminary data.</text>
</comment>
<proteinExistence type="predicted"/>
<evidence type="ECO:0000313" key="5">
    <source>
        <dbReference type="Proteomes" id="UP000466442"/>
    </source>
</evidence>
<feature type="region of interest" description="Disordered" evidence="2">
    <location>
        <begin position="993"/>
        <end position="1082"/>
    </location>
</feature>
<dbReference type="Proteomes" id="UP000466442">
    <property type="component" value="Unassembled WGS sequence"/>
</dbReference>
<dbReference type="GO" id="GO:0003676">
    <property type="term" value="F:nucleic acid binding"/>
    <property type="evidence" value="ECO:0007669"/>
    <property type="project" value="InterPro"/>
</dbReference>
<organism evidence="4 5">
    <name type="scientific">Apolygus lucorum</name>
    <name type="common">Small green plant bug</name>
    <name type="synonym">Lygocoris lucorum</name>
    <dbReference type="NCBI Taxonomy" id="248454"/>
    <lineage>
        <taxon>Eukaryota</taxon>
        <taxon>Metazoa</taxon>
        <taxon>Ecdysozoa</taxon>
        <taxon>Arthropoda</taxon>
        <taxon>Hexapoda</taxon>
        <taxon>Insecta</taxon>
        <taxon>Pterygota</taxon>
        <taxon>Neoptera</taxon>
        <taxon>Paraneoptera</taxon>
        <taxon>Hemiptera</taxon>
        <taxon>Heteroptera</taxon>
        <taxon>Panheteroptera</taxon>
        <taxon>Cimicomorpha</taxon>
        <taxon>Miridae</taxon>
        <taxon>Mirini</taxon>
        <taxon>Apolygus</taxon>
    </lineage>
</organism>
<feature type="compositionally biased region" description="Polar residues" evidence="2">
    <location>
        <begin position="853"/>
        <end position="867"/>
    </location>
</feature>
<dbReference type="AlphaFoldDB" id="A0A8S9WKU4"/>
<evidence type="ECO:0000313" key="4">
    <source>
        <dbReference type="EMBL" id="KAF6197870.1"/>
    </source>
</evidence>
<name>A0A8S9WKU4_APOLU</name>
<gene>
    <name evidence="4" type="ORF">GE061_008844</name>
</gene>
<accession>A0A8S9WKU4</accession>
<feature type="compositionally biased region" description="Polar residues" evidence="2">
    <location>
        <begin position="830"/>
        <end position="844"/>
    </location>
</feature>
<feature type="compositionally biased region" description="Pro residues" evidence="2">
    <location>
        <begin position="655"/>
        <end position="669"/>
    </location>
</feature>
<feature type="region of interest" description="Disordered" evidence="2">
    <location>
        <begin position="821"/>
        <end position="900"/>
    </location>
</feature>
<keyword evidence="1" id="KW-0863">Zinc-finger</keyword>
<feature type="domain" description="CCHC-type" evidence="3">
    <location>
        <begin position="326"/>
        <end position="341"/>
    </location>
</feature>
<feature type="compositionally biased region" description="Low complexity" evidence="2">
    <location>
        <begin position="1004"/>
        <end position="1015"/>
    </location>
</feature>
<feature type="compositionally biased region" description="Basic and acidic residues" evidence="2">
    <location>
        <begin position="641"/>
        <end position="654"/>
    </location>
</feature>
<dbReference type="InterPro" id="IPR001878">
    <property type="entry name" value="Znf_CCHC"/>
</dbReference>
<evidence type="ECO:0000259" key="3">
    <source>
        <dbReference type="PROSITE" id="PS50158"/>
    </source>
</evidence>
<dbReference type="Gene3D" id="4.10.60.10">
    <property type="entry name" value="Zinc finger, CCHC-type"/>
    <property type="match status" value="2"/>
</dbReference>
<feature type="compositionally biased region" description="Pro residues" evidence="2">
    <location>
        <begin position="1036"/>
        <end position="1062"/>
    </location>
</feature>
<reference evidence="4" key="1">
    <citation type="journal article" date="2021" name="Mol. Ecol. Resour.">
        <title>Apolygus lucorum genome provides insights into omnivorousness and mesophyll feeding.</title>
        <authorList>
            <person name="Liu Y."/>
            <person name="Liu H."/>
            <person name="Wang H."/>
            <person name="Huang T."/>
            <person name="Liu B."/>
            <person name="Yang B."/>
            <person name="Yin L."/>
            <person name="Li B."/>
            <person name="Zhang Y."/>
            <person name="Zhang S."/>
            <person name="Jiang F."/>
            <person name="Zhang X."/>
            <person name="Ren Y."/>
            <person name="Wang B."/>
            <person name="Wang S."/>
            <person name="Lu Y."/>
            <person name="Wu K."/>
            <person name="Fan W."/>
            <person name="Wang G."/>
        </authorList>
    </citation>
    <scope>NUCLEOTIDE SEQUENCE</scope>
    <source>
        <strain evidence="4">12Hb</strain>
    </source>
</reference>
<dbReference type="SUPFAM" id="SSF57756">
    <property type="entry name" value="Retrovirus zinc finger-like domains"/>
    <property type="match status" value="2"/>
</dbReference>
<dbReference type="SMART" id="SM00343">
    <property type="entry name" value="ZnF_C2HC"/>
    <property type="match status" value="4"/>
</dbReference>
<keyword evidence="5" id="KW-1185">Reference proteome</keyword>
<dbReference type="SUPFAM" id="SSF50630">
    <property type="entry name" value="Acid proteases"/>
    <property type="match status" value="1"/>
</dbReference>
<dbReference type="PANTHER" id="PTHR48125:SF12">
    <property type="entry name" value="AT HOOK TRANSCRIPTION FACTOR FAMILY-RELATED"/>
    <property type="match status" value="1"/>
</dbReference>
<dbReference type="PROSITE" id="PS50158">
    <property type="entry name" value="ZF_CCHC"/>
    <property type="match status" value="2"/>
</dbReference>
<protein>
    <recommendedName>
        <fullName evidence="3">CCHC-type domain-containing protein</fullName>
    </recommendedName>
</protein>
<dbReference type="InterPro" id="IPR036875">
    <property type="entry name" value="Znf_CCHC_sf"/>
</dbReference>
<dbReference type="EMBL" id="WIXP02000017">
    <property type="protein sequence ID" value="KAF6197870.1"/>
    <property type="molecule type" value="Genomic_DNA"/>
</dbReference>
<dbReference type="OrthoDB" id="6646556at2759"/>
<dbReference type="PANTHER" id="PTHR48125">
    <property type="entry name" value="LP07818P1"/>
    <property type="match status" value="1"/>
</dbReference>